<keyword evidence="1" id="KW-0812">Transmembrane</keyword>
<evidence type="ECO:0000256" key="1">
    <source>
        <dbReference type="SAM" id="Phobius"/>
    </source>
</evidence>
<dbReference type="EMBL" id="FNUV01000001">
    <property type="protein sequence ID" value="SEF47908.1"/>
    <property type="molecule type" value="Genomic_DNA"/>
</dbReference>
<dbReference type="RefSeq" id="WP_103915115.1">
    <property type="nucleotide sequence ID" value="NZ_FNUV01000001.1"/>
</dbReference>
<reference evidence="2 3" key="1">
    <citation type="submission" date="2016-10" db="EMBL/GenBank/DDBJ databases">
        <authorList>
            <person name="de Groot N.N."/>
        </authorList>
    </citation>
    <scope>NUCLEOTIDE SEQUENCE [LARGE SCALE GENOMIC DNA]</scope>
    <source>
        <strain evidence="2 3">AR32</strain>
    </source>
</reference>
<feature type="transmembrane region" description="Helical" evidence="1">
    <location>
        <begin position="34"/>
        <end position="51"/>
    </location>
</feature>
<keyword evidence="1" id="KW-0472">Membrane</keyword>
<dbReference type="AlphaFoldDB" id="A0A1H5SD47"/>
<gene>
    <name evidence="2" type="ORF">SAMN05216354_0606</name>
</gene>
<feature type="transmembrane region" description="Helical" evidence="1">
    <location>
        <begin position="7"/>
        <end position="28"/>
    </location>
</feature>
<evidence type="ECO:0000313" key="2">
    <source>
        <dbReference type="EMBL" id="SEF47908.1"/>
    </source>
</evidence>
<protein>
    <submittedName>
        <fullName evidence="2">Uncharacterized protein</fullName>
    </submittedName>
</protein>
<dbReference type="Proteomes" id="UP000236735">
    <property type="component" value="Unassembled WGS sequence"/>
</dbReference>
<name>A0A1H5SD47_XYLRU</name>
<keyword evidence="1" id="KW-1133">Transmembrane helix</keyword>
<proteinExistence type="predicted"/>
<accession>A0A1H5SD47</accession>
<evidence type="ECO:0000313" key="3">
    <source>
        <dbReference type="Proteomes" id="UP000236735"/>
    </source>
</evidence>
<sequence>MKLKERILSVALVLLPVSLIGMAFSYFMGRYHAMFFWGVLVGISFIVFCALQNPHNSGKRKSCQHR</sequence>
<organism evidence="2 3">
    <name type="scientific">Xylanibacter ruminicola</name>
    <name type="common">Prevotella ruminicola</name>
    <dbReference type="NCBI Taxonomy" id="839"/>
    <lineage>
        <taxon>Bacteria</taxon>
        <taxon>Pseudomonadati</taxon>
        <taxon>Bacteroidota</taxon>
        <taxon>Bacteroidia</taxon>
        <taxon>Bacteroidales</taxon>
        <taxon>Prevotellaceae</taxon>
        <taxon>Xylanibacter</taxon>
    </lineage>
</organism>